<name>A0A668UPI2_OREAU</name>
<reference evidence="3" key="1">
    <citation type="submission" date="2025-08" db="UniProtKB">
        <authorList>
            <consortium name="Ensembl"/>
        </authorList>
    </citation>
    <scope>IDENTIFICATION</scope>
</reference>
<gene>
    <name evidence="3" type="primary">METAP2</name>
</gene>
<dbReference type="Ensembl" id="ENSOABT00000040894.2">
    <property type="protein sequence ID" value="ENSOABP00000039808.1"/>
    <property type="gene ID" value="ENSOABG00000018106.2"/>
</dbReference>
<evidence type="ECO:0000313" key="3">
    <source>
        <dbReference type="Ensembl" id="ENSOABP00000039808.1"/>
    </source>
</evidence>
<accession>A0A668UPI2</accession>
<feature type="compositionally biased region" description="Polar residues" evidence="1">
    <location>
        <begin position="91"/>
        <end position="105"/>
    </location>
</feature>
<evidence type="ECO:0000256" key="1">
    <source>
        <dbReference type="SAM" id="MobiDB-lite"/>
    </source>
</evidence>
<keyword evidence="4" id="KW-1185">Reference proteome</keyword>
<feature type="compositionally biased region" description="Basic and acidic residues" evidence="1">
    <location>
        <begin position="106"/>
        <end position="119"/>
    </location>
</feature>
<dbReference type="Proteomes" id="UP000472276">
    <property type="component" value="Unassembled WGS sequence"/>
</dbReference>
<reference evidence="3" key="2">
    <citation type="submission" date="2025-09" db="UniProtKB">
        <authorList>
            <consortium name="Ensembl"/>
        </authorList>
    </citation>
    <scope>IDENTIFICATION</scope>
</reference>
<organism evidence="3 4">
    <name type="scientific">Oreochromis aureus</name>
    <name type="common">Israeli tilapia</name>
    <name type="synonym">Chromis aureus</name>
    <dbReference type="NCBI Taxonomy" id="47969"/>
    <lineage>
        <taxon>Eukaryota</taxon>
        <taxon>Metazoa</taxon>
        <taxon>Chordata</taxon>
        <taxon>Craniata</taxon>
        <taxon>Vertebrata</taxon>
        <taxon>Euteleostomi</taxon>
        <taxon>Actinopterygii</taxon>
        <taxon>Neopterygii</taxon>
        <taxon>Teleostei</taxon>
        <taxon>Neoteleostei</taxon>
        <taxon>Acanthomorphata</taxon>
        <taxon>Ovalentaria</taxon>
        <taxon>Cichlomorphae</taxon>
        <taxon>Cichliformes</taxon>
        <taxon>Cichlidae</taxon>
        <taxon>African cichlids</taxon>
        <taxon>Pseudocrenilabrinae</taxon>
        <taxon>Oreochromini</taxon>
        <taxon>Oreochromis</taxon>
    </lineage>
</organism>
<sequence>MFPSSGFFAGINCPFSQHGRCERPHCLYKHPAKQARDWFAVSFESSKVDFTEGQRPYTGCGDDCLHELERINKEIESVRHEVEQERRRLSRYQTVQADRINNTPASKRESGSKTVDRKANGPSSRTDFTKAHQRGKKYVVDNSKPRTDLEYDPLSNFSADLLSLSSLTKEQKLKSRQVLVPLCEPVTSGFGSRSSVSSKTQQVQQRASTLTASVKGGQAFVSTSQKKPETQFSPSVLTQNPATLQPAPVRNGKYLLAVVVMIPLPAKRKLKQQCEAAKDKVPHDVRQRYVNMFTEEFLKTTPNVNDAFEKALAEEKTVYNRSANKLKYMSVAVNALKRLKSQSTVATKGEHFMEKAVGNVLFEKYPQNLCRSDDMALYESLKDYILTDEKLIESNYPVQHPEKRGSAVVFADRKVNADGKWKAPTMLPGIPISFH</sequence>
<dbReference type="Pfam" id="PF15870">
    <property type="entry name" value="EloA-BP1"/>
    <property type="match status" value="1"/>
</dbReference>
<evidence type="ECO:0000313" key="4">
    <source>
        <dbReference type="Proteomes" id="UP000472276"/>
    </source>
</evidence>
<proteinExistence type="predicted"/>
<feature type="compositionally biased region" description="Polar residues" evidence="1">
    <location>
        <begin position="221"/>
        <end position="243"/>
    </location>
</feature>
<feature type="domain" description="RNA exonuclease 1 homolog-like" evidence="2">
    <location>
        <begin position="276"/>
        <end position="411"/>
    </location>
</feature>
<feature type="region of interest" description="Disordered" evidence="1">
    <location>
        <begin position="86"/>
        <end position="135"/>
    </location>
</feature>
<dbReference type="InterPro" id="IPR031736">
    <property type="entry name" value="REXO1-like_dom"/>
</dbReference>
<feature type="region of interest" description="Disordered" evidence="1">
    <location>
        <begin position="221"/>
        <end position="244"/>
    </location>
</feature>
<evidence type="ECO:0000259" key="2">
    <source>
        <dbReference type="Pfam" id="PF15870"/>
    </source>
</evidence>
<dbReference type="OMA" id="CRSDDMA"/>
<dbReference type="AlphaFoldDB" id="A0A668UPI2"/>
<protein>
    <recommendedName>
        <fullName evidence="2">RNA exonuclease 1 homolog-like domain-containing protein</fullName>
    </recommendedName>
</protein>